<dbReference type="PROSITE" id="PS50862">
    <property type="entry name" value="AA_TRNA_LIGASE_II"/>
    <property type="match status" value="1"/>
</dbReference>
<dbReference type="InterPro" id="IPR041715">
    <property type="entry name" value="HisRS-like_core"/>
</dbReference>
<dbReference type="EMBL" id="AJWZ01008316">
    <property type="protein sequence ID" value="EKC54443.1"/>
    <property type="molecule type" value="Genomic_DNA"/>
</dbReference>
<proteinExistence type="predicted"/>
<dbReference type="GO" id="GO:0016757">
    <property type="term" value="F:glycosyltransferase activity"/>
    <property type="evidence" value="ECO:0007669"/>
    <property type="project" value="UniProtKB-KW"/>
</dbReference>
<dbReference type="GO" id="GO:0006427">
    <property type="term" value="P:histidyl-tRNA aminoacylation"/>
    <property type="evidence" value="ECO:0007669"/>
    <property type="project" value="TreeGrafter"/>
</dbReference>
<keyword evidence="3" id="KW-0808">Transferase</keyword>
<dbReference type="PANTHER" id="PTHR43707">
    <property type="entry name" value="HISTIDYL-TRNA SYNTHETASE"/>
    <property type="match status" value="1"/>
</dbReference>
<reference evidence="3" key="1">
    <citation type="journal article" date="2013" name="Environ. Microbiol.">
        <title>Microbiota from the distal guts of lean and obese adolescents exhibit partial functional redundancy besides clear differences in community structure.</title>
        <authorList>
            <person name="Ferrer M."/>
            <person name="Ruiz A."/>
            <person name="Lanza F."/>
            <person name="Haange S.B."/>
            <person name="Oberbach A."/>
            <person name="Till H."/>
            <person name="Bargiela R."/>
            <person name="Campoy C."/>
            <person name="Segura M.T."/>
            <person name="Richter M."/>
            <person name="von Bergen M."/>
            <person name="Seifert J."/>
            <person name="Suarez A."/>
        </authorList>
    </citation>
    <scope>NUCLEOTIDE SEQUENCE</scope>
</reference>
<keyword evidence="3" id="KW-0328">Glycosyltransferase</keyword>
<dbReference type="InterPro" id="IPR004516">
    <property type="entry name" value="HisRS/HisZ"/>
</dbReference>
<organism evidence="3">
    <name type="scientific">human gut metagenome</name>
    <dbReference type="NCBI Taxonomy" id="408170"/>
    <lineage>
        <taxon>unclassified sequences</taxon>
        <taxon>metagenomes</taxon>
        <taxon>organismal metagenomes</taxon>
    </lineage>
</organism>
<dbReference type="GO" id="GO:0000105">
    <property type="term" value="P:L-histidine biosynthetic process"/>
    <property type="evidence" value="ECO:0007669"/>
    <property type="project" value="UniProtKB-KW"/>
</dbReference>
<dbReference type="PANTHER" id="PTHR43707:SF6">
    <property type="entry name" value="ATP PHOSPHORIBOSYLTRANSFERASE REGULATORY SUBUNIT"/>
    <property type="match status" value="1"/>
</dbReference>
<protein>
    <submittedName>
        <fullName evidence="3">ATP phosphoribosyltransferase regulatory subunit</fullName>
    </submittedName>
</protein>
<dbReference type="InterPro" id="IPR045864">
    <property type="entry name" value="aa-tRNA-synth_II/BPL/LPL"/>
</dbReference>
<feature type="non-terminal residue" evidence="3">
    <location>
        <position position="112"/>
    </location>
</feature>
<dbReference type="Pfam" id="PF13393">
    <property type="entry name" value="tRNA-synt_His"/>
    <property type="match status" value="1"/>
</dbReference>
<dbReference type="AlphaFoldDB" id="K1SAK1"/>
<accession>K1SAK1</accession>
<sequence>MSNWKLHTPNGVNDILPDECAVKKEIESTIWSVFSSIGYKEVETPTFEYYDCYLGLSGQISQEHMFKFFDEQGRILALRPDFTTSIARMAATKVANSDKPQRYLYTGNVYRV</sequence>
<name>K1SAK1_9ZZZZ</name>
<dbReference type="Gene3D" id="3.30.930.10">
    <property type="entry name" value="Bira Bifunctional Protein, Domain 2"/>
    <property type="match status" value="1"/>
</dbReference>
<keyword evidence="1" id="KW-0028">Amino-acid biosynthesis</keyword>
<dbReference type="InterPro" id="IPR006195">
    <property type="entry name" value="aa-tRNA-synth_II"/>
</dbReference>
<gene>
    <name evidence="3" type="ORF">OBE_12085</name>
</gene>
<evidence type="ECO:0000256" key="1">
    <source>
        <dbReference type="ARBA" id="ARBA00023102"/>
    </source>
</evidence>
<dbReference type="SUPFAM" id="SSF55681">
    <property type="entry name" value="Class II aaRS and biotin synthetases"/>
    <property type="match status" value="1"/>
</dbReference>
<dbReference type="GO" id="GO:0004821">
    <property type="term" value="F:histidine-tRNA ligase activity"/>
    <property type="evidence" value="ECO:0007669"/>
    <property type="project" value="TreeGrafter"/>
</dbReference>
<keyword evidence="1" id="KW-0368">Histidine biosynthesis</keyword>
<evidence type="ECO:0000313" key="3">
    <source>
        <dbReference type="EMBL" id="EKC54443.1"/>
    </source>
</evidence>
<comment type="caution">
    <text evidence="3">The sequence shown here is derived from an EMBL/GenBank/DDBJ whole genome shotgun (WGS) entry which is preliminary data.</text>
</comment>
<dbReference type="GO" id="GO:0005737">
    <property type="term" value="C:cytoplasm"/>
    <property type="evidence" value="ECO:0007669"/>
    <property type="project" value="InterPro"/>
</dbReference>
<feature type="domain" description="Aminoacyl-transfer RNA synthetases class-II family profile" evidence="2">
    <location>
        <begin position="22"/>
        <end position="112"/>
    </location>
</feature>
<evidence type="ECO:0000259" key="2">
    <source>
        <dbReference type="PROSITE" id="PS50862"/>
    </source>
</evidence>